<feature type="transmembrane region" description="Helical" evidence="1">
    <location>
        <begin position="29"/>
        <end position="48"/>
    </location>
</feature>
<dbReference type="Proteomes" id="UP000005361">
    <property type="component" value="Chromosome"/>
</dbReference>
<evidence type="ECO:0000313" key="2">
    <source>
        <dbReference type="EMBL" id="AJQ28917.1"/>
    </source>
</evidence>
<dbReference type="OrthoDB" id="1682804at2"/>
<reference evidence="3" key="2">
    <citation type="submission" date="2015-02" db="EMBL/GenBank/DDBJ databases">
        <title>Complete Genome Sequence of Pelosinus fermentans JBW45.</title>
        <authorList>
            <person name="De Leon K.B."/>
            <person name="Utturkar S.M."/>
            <person name="Camilleri L.B."/>
            <person name="Arkin A.P."/>
            <person name="Fields M.W."/>
            <person name="Brown S.D."/>
            <person name="Wall J.D."/>
        </authorList>
    </citation>
    <scope>NUCLEOTIDE SEQUENCE [LARGE SCALE GENOMIC DNA]</scope>
    <source>
        <strain evidence="3">JBW45</strain>
    </source>
</reference>
<dbReference type="EMBL" id="CP010978">
    <property type="protein sequence ID" value="AJQ28917.1"/>
    <property type="molecule type" value="Genomic_DNA"/>
</dbReference>
<protein>
    <recommendedName>
        <fullName evidence="4">DUF1634 domain-containing protein</fullName>
    </recommendedName>
</protein>
<evidence type="ECO:0000313" key="3">
    <source>
        <dbReference type="Proteomes" id="UP000005361"/>
    </source>
</evidence>
<dbReference type="STRING" id="1192197.JBW_03578"/>
<accession>I8TP37</accession>
<evidence type="ECO:0008006" key="4">
    <source>
        <dbReference type="Google" id="ProtNLM"/>
    </source>
</evidence>
<keyword evidence="1" id="KW-0812">Transmembrane</keyword>
<gene>
    <name evidence="2" type="ORF">JBW_03578</name>
</gene>
<dbReference type="Pfam" id="PF07843">
    <property type="entry name" value="DUF1634"/>
    <property type="match status" value="1"/>
</dbReference>
<dbReference type="AlphaFoldDB" id="I8TP37"/>
<organism evidence="2 3">
    <name type="scientific">Pelosinus fermentans JBW45</name>
    <dbReference type="NCBI Taxonomy" id="1192197"/>
    <lineage>
        <taxon>Bacteria</taxon>
        <taxon>Bacillati</taxon>
        <taxon>Bacillota</taxon>
        <taxon>Negativicutes</taxon>
        <taxon>Selenomonadales</taxon>
        <taxon>Sporomusaceae</taxon>
        <taxon>Pelosinus</taxon>
    </lineage>
</organism>
<evidence type="ECO:0000256" key="1">
    <source>
        <dbReference type="SAM" id="Phobius"/>
    </source>
</evidence>
<dbReference type="KEGG" id="pft:JBW_03578"/>
<sequence length="127" mass="13913">MSEMMNKDTEKSSKEINEVEIFVSKSLRFGVLVSGAVILLGLVLFLSSGEGGYPGDSYPTRLRDIFAGAFDMKPFGIILAGLVLLICTPIMRVGISALVFIKEKDWLYVGISTVVFFILVSGFFFGK</sequence>
<dbReference type="InterPro" id="IPR012861">
    <property type="entry name" value="DUF1634"/>
</dbReference>
<keyword evidence="1" id="KW-1133">Transmembrane helix</keyword>
<feature type="transmembrane region" description="Helical" evidence="1">
    <location>
        <begin position="75"/>
        <end position="99"/>
    </location>
</feature>
<proteinExistence type="predicted"/>
<reference evidence="2 3" key="1">
    <citation type="journal article" date="2015" name="Genome Announc.">
        <title>Complete Genome Sequence of Pelosinus fermentans JBW45, a Member of a Remarkably Competitive Group of Negativicutes in the Firmicutes Phylum.</title>
        <authorList>
            <person name="De Leon K.B."/>
            <person name="Utturkar S.M."/>
            <person name="Camilleri L.B."/>
            <person name="Elias D.A."/>
            <person name="Arkin A.P."/>
            <person name="Fields M.W."/>
            <person name="Brown S.D."/>
            <person name="Wall J.D."/>
        </authorList>
    </citation>
    <scope>NUCLEOTIDE SEQUENCE [LARGE SCALE GENOMIC DNA]</scope>
    <source>
        <strain evidence="2 3">JBW45</strain>
    </source>
</reference>
<feature type="transmembrane region" description="Helical" evidence="1">
    <location>
        <begin position="106"/>
        <end position="125"/>
    </location>
</feature>
<dbReference type="HOGENOM" id="CLU_140339_2_0_9"/>
<name>I8TP37_9FIRM</name>
<keyword evidence="1" id="KW-0472">Membrane</keyword>